<keyword evidence="8" id="KW-1185">Reference proteome</keyword>
<dbReference type="HAMAP" id="MF_01007">
    <property type="entry name" value="16SrRNA_methyltr_H"/>
    <property type="match status" value="1"/>
</dbReference>
<dbReference type="PANTHER" id="PTHR11265">
    <property type="entry name" value="S-ADENOSYL-METHYLTRANSFERASE MRAW"/>
    <property type="match status" value="1"/>
</dbReference>
<evidence type="ECO:0000313" key="8">
    <source>
        <dbReference type="Proteomes" id="UP000247917"/>
    </source>
</evidence>
<dbReference type="RefSeq" id="WP_110495304.1">
    <property type="nucleotide sequence ID" value="NZ_CP029811.1"/>
</dbReference>
<dbReference type="PIRSF" id="PIRSF004486">
    <property type="entry name" value="MraW"/>
    <property type="match status" value="1"/>
</dbReference>
<keyword evidence="4 6" id="KW-0808">Transferase</keyword>
<dbReference type="Gene3D" id="1.10.150.170">
    <property type="entry name" value="Putative methyltransferase TM0872, insert domain"/>
    <property type="match status" value="1"/>
</dbReference>
<gene>
    <name evidence="6" type="primary">rsmH</name>
    <name evidence="7" type="ORF">DM808_01880</name>
</gene>
<evidence type="ECO:0000256" key="6">
    <source>
        <dbReference type="HAMAP-Rule" id="MF_01007"/>
    </source>
</evidence>
<evidence type="ECO:0000256" key="1">
    <source>
        <dbReference type="ARBA" id="ARBA00010396"/>
    </source>
</evidence>
<proteinExistence type="inferred from homology"/>
<dbReference type="Gene3D" id="3.40.50.150">
    <property type="entry name" value="Vaccinia Virus protein VP39"/>
    <property type="match status" value="1"/>
</dbReference>
<dbReference type="InterPro" id="IPR023397">
    <property type="entry name" value="SAM-dep_MeTrfase_MraW_recog"/>
</dbReference>
<feature type="binding site" evidence="6">
    <location>
        <position position="58"/>
    </location>
    <ligand>
        <name>S-adenosyl-L-methionine</name>
        <dbReference type="ChEBI" id="CHEBI:59789"/>
    </ligand>
</feature>
<evidence type="ECO:0000256" key="3">
    <source>
        <dbReference type="ARBA" id="ARBA00022603"/>
    </source>
</evidence>
<dbReference type="EC" id="2.1.1.199" evidence="6"/>
<keyword evidence="3 6" id="KW-0489">Methyltransferase</keyword>
<evidence type="ECO:0000313" key="7">
    <source>
        <dbReference type="EMBL" id="AWU39905.1"/>
    </source>
</evidence>
<evidence type="ECO:0000256" key="2">
    <source>
        <dbReference type="ARBA" id="ARBA00022552"/>
    </source>
</evidence>
<keyword evidence="5 6" id="KW-0949">S-adenosyl-L-methionine</keyword>
<keyword evidence="2 6" id="KW-0698">rRNA processing</keyword>
<comment type="subcellular location">
    <subcellularLocation>
        <location evidence="6">Cytoplasm</location>
    </subcellularLocation>
</comment>
<comment type="catalytic activity">
    <reaction evidence="6">
        <text>cytidine(1402) in 16S rRNA + S-adenosyl-L-methionine = N(4)-methylcytidine(1402) in 16S rRNA + S-adenosyl-L-homocysteine + H(+)</text>
        <dbReference type="Rhea" id="RHEA:42928"/>
        <dbReference type="Rhea" id="RHEA-COMP:10286"/>
        <dbReference type="Rhea" id="RHEA-COMP:10287"/>
        <dbReference type="ChEBI" id="CHEBI:15378"/>
        <dbReference type="ChEBI" id="CHEBI:57856"/>
        <dbReference type="ChEBI" id="CHEBI:59789"/>
        <dbReference type="ChEBI" id="CHEBI:74506"/>
        <dbReference type="ChEBI" id="CHEBI:82748"/>
        <dbReference type="EC" id="2.1.1.199"/>
    </reaction>
</comment>
<evidence type="ECO:0000256" key="5">
    <source>
        <dbReference type="ARBA" id="ARBA00022691"/>
    </source>
</evidence>
<feature type="binding site" evidence="6">
    <location>
        <position position="102"/>
    </location>
    <ligand>
        <name>S-adenosyl-L-methionine</name>
        <dbReference type="ChEBI" id="CHEBI:59789"/>
    </ligand>
</feature>
<dbReference type="InterPro" id="IPR002903">
    <property type="entry name" value="RsmH"/>
</dbReference>
<dbReference type="EMBL" id="CP029812">
    <property type="protein sequence ID" value="AWU39905.1"/>
    <property type="molecule type" value="Genomic_DNA"/>
</dbReference>
<dbReference type="InterPro" id="IPR029063">
    <property type="entry name" value="SAM-dependent_MTases_sf"/>
</dbReference>
<dbReference type="SUPFAM" id="SSF81799">
    <property type="entry name" value="Putative methyltransferase TM0872, insert domain"/>
    <property type="match status" value="1"/>
</dbReference>
<reference evidence="7 8" key="1">
    <citation type="journal article" date="2018" name="Genome Biol. Evol.">
        <title>Parallel and Gradual Genome Erosion in the Blattabacterium Endosymbionts of Mastotermes darwiniensis and Cryptocercus Wood Roaches.</title>
        <authorList>
            <person name="Kinjo Y."/>
            <person name="Bourguignon T."/>
            <person name="Tong K.J."/>
            <person name="Kuwahara H."/>
            <person name="Lim S.J."/>
            <person name="Yoon K.B."/>
            <person name="Shigenobu S."/>
            <person name="Park Y.C."/>
            <person name="Nalepa C.A."/>
            <person name="Hongoh Y."/>
            <person name="Ohkuma M."/>
            <person name="Lo N."/>
            <person name="Tokuda G."/>
        </authorList>
    </citation>
    <scope>NUCLEOTIDE SEQUENCE [LARGE SCALE GENOMIC DNA]</scope>
    <source>
        <strain evidence="7 8">CPUsv</strain>
    </source>
</reference>
<comment type="similarity">
    <text evidence="1 6">Belongs to the methyltransferase superfamily. RsmH family.</text>
</comment>
<dbReference type="Proteomes" id="UP000247917">
    <property type="component" value="Chromosome"/>
</dbReference>
<protein>
    <recommendedName>
        <fullName evidence="6">Ribosomal RNA small subunit methyltransferase H</fullName>
        <ecNumber evidence="6">2.1.1.199</ecNumber>
    </recommendedName>
    <alternativeName>
        <fullName evidence="6">16S rRNA m(4)C1402 methyltransferase</fullName>
    </alternativeName>
    <alternativeName>
        <fullName evidence="6">rRNA (cytosine-N(4)-)-methyltransferase RsmH</fullName>
    </alternativeName>
</protein>
<comment type="function">
    <text evidence="6">Specifically methylates the N4 position of cytidine in position 1402 (C1402) of 16S rRNA.</text>
</comment>
<evidence type="ECO:0000256" key="4">
    <source>
        <dbReference type="ARBA" id="ARBA00022679"/>
    </source>
</evidence>
<keyword evidence="6" id="KW-0963">Cytoplasm</keyword>
<feature type="binding site" evidence="6">
    <location>
        <position position="81"/>
    </location>
    <ligand>
        <name>S-adenosyl-L-methionine</name>
        <dbReference type="ChEBI" id="CHEBI:59789"/>
    </ligand>
</feature>
<feature type="binding site" evidence="6">
    <location>
        <begin position="38"/>
        <end position="40"/>
    </location>
    <ligand>
        <name>S-adenosyl-L-methionine</name>
        <dbReference type="ChEBI" id="CHEBI:59789"/>
    </ligand>
</feature>
<name>A0ABM6WMW5_9FLAO</name>
<dbReference type="SUPFAM" id="SSF53335">
    <property type="entry name" value="S-adenosyl-L-methionine-dependent methyltransferases"/>
    <property type="match status" value="1"/>
</dbReference>
<dbReference type="PANTHER" id="PTHR11265:SF0">
    <property type="entry name" value="12S RRNA N4-METHYLCYTIDINE METHYLTRANSFERASE"/>
    <property type="match status" value="1"/>
</dbReference>
<sequence>MKFQHHYYYHKPVLLKESIDNLVTDKNGIYIDVTFGGGGHSYEILKKLDRKAILIALDQDEESIKNNFIKDKRFHLFQKNFIHIKNVLKKLHIEKVSGLLADLGISSFQMDNPIRGFSHQLNCPLDMRMNQNIDSYSALHVINKYSKNELFHIFYKYGDFKNAVKITEKILERRLKKPIKTTLDLKNIFFLKKSSFNKRKKFFSRLFQSIRIEVNNEINILKNFLLESSEIILPGGRISVISYHSIEDRITKYFFKTGFFKPKNSSQIDIIPFKMIHKKVIKPSIQEIMDNPRSRSARLRIAEKL</sequence>
<feature type="binding site" evidence="6">
    <location>
        <position position="109"/>
    </location>
    <ligand>
        <name>S-adenosyl-L-methionine</name>
        <dbReference type="ChEBI" id="CHEBI:59789"/>
    </ligand>
</feature>
<dbReference type="Pfam" id="PF01795">
    <property type="entry name" value="Methyltransf_5"/>
    <property type="match status" value="1"/>
</dbReference>
<dbReference type="NCBIfam" id="TIGR00006">
    <property type="entry name" value="16S rRNA (cytosine(1402)-N(4))-methyltransferase RsmH"/>
    <property type="match status" value="1"/>
</dbReference>
<accession>A0ABM6WMW5</accession>
<organism evidence="7 8">
    <name type="scientific">Blattabacterium punctulatus</name>
    <dbReference type="NCBI Taxonomy" id="164514"/>
    <lineage>
        <taxon>Bacteria</taxon>
        <taxon>Pseudomonadati</taxon>
        <taxon>Bacteroidota</taxon>
        <taxon>Flavobacteriia</taxon>
        <taxon>Flavobacteriales</taxon>
        <taxon>Blattabacteriaceae</taxon>
        <taxon>Blattabacterium</taxon>
    </lineage>
</organism>